<evidence type="ECO:0000256" key="4">
    <source>
        <dbReference type="ARBA" id="ARBA00022692"/>
    </source>
</evidence>
<evidence type="ECO:0000256" key="2">
    <source>
        <dbReference type="ARBA" id="ARBA00022448"/>
    </source>
</evidence>
<keyword evidence="5 8" id="KW-1133">Transmembrane helix</keyword>
<proteinExistence type="predicted"/>
<evidence type="ECO:0000313" key="11">
    <source>
        <dbReference type="Proteomes" id="UP001349262"/>
    </source>
</evidence>
<keyword evidence="3" id="KW-1003">Cell membrane</keyword>
<dbReference type="PANTHER" id="PTHR42718">
    <property type="entry name" value="MAJOR FACILITATOR SUPERFAMILY MULTIDRUG TRANSPORTER MFSC"/>
    <property type="match status" value="1"/>
</dbReference>
<feature type="transmembrane region" description="Helical" evidence="8">
    <location>
        <begin position="445"/>
        <end position="466"/>
    </location>
</feature>
<dbReference type="EMBL" id="MLBY01000005">
    <property type="protein sequence ID" value="MEE7459155.1"/>
    <property type="molecule type" value="Genomic_DNA"/>
</dbReference>
<keyword evidence="6 8" id="KW-0472">Membrane</keyword>
<keyword evidence="2" id="KW-0813">Transport</keyword>
<name>A0ABU7TET5_9HYPH</name>
<dbReference type="Gene3D" id="1.20.1250.20">
    <property type="entry name" value="MFS general substrate transporter like domains"/>
    <property type="match status" value="1"/>
</dbReference>
<evidence type="ECO:0000256" key="6">
    <source>
        <dbReference type="ARBA" id="ARBA00023136"/>
    </source>
</evidence>
<dbReference type="InterPro" id="IPR036259">
    <property type="entry name" value="MFS_trans_sf"/>
</dbReference>
<dbReference type="CDD" id="cd17321">
    <property type="entry name" value="MFS_MMR_MDR_like"/>
    <property type="match status" value="1"/>
</dbReference>
<evidence type="ECO:0000256" key="3">
    <source>
        <dbReference type="ARBA" id="ARBA00022475"/>
    </source>
</evidence>
<dbReference type="Gene3D" id="1.20.1720.10">
    <property type="entry name" value="Multidrug resistance protein D"/>
    <property type="match status" value="1"/>
</dbReference>
<evidence type="ECO:0000259" key="9">
    <source>
        <dbReference type="PROSITE" id="PS50850"/>
    </source>
</evidence>
<feature type="region of interest" description="Disordered" evidence="7">
    <location>
        <begin position="1"/>
        <end position="25"/>
    </location>
</feature>
<feature type="transmembrane region" description="Helical" evidence="8">
    <location>
        <begin position="220"/>
        <end position="241"/>
    </location>
</feature>
<accession>A0ABU7TET5</accession>
<dbReference type="InterPro" id="IPR011701">
    <property type="entry name" value="MFS"/>
</dbReference>
<feature type="transmembrane region" description="Helical" evidence="8">
    <location>
        <begin position="32"/>
        <end position="58"/>
    </location>
</feature>
<feature type="transmembrane region" description="Helical" evidence="8">
    <location>
        <begin position="378"/>
        <end position="400"/>
    </location>
</feature>
<evidence type="ECO:0000256" key="5">
    <source>
        <dbReference type="ARBA" id="ARBA00022989"/>
    </source>
</evidence>
<evidence type="ECO:0000313" key="10">
    <source>
        <dbReference type="EMBL" id="MEE7459155.1"/>
    </source>
</evidence>
<dbReference type="PROSITE" id="PS50850">
    <property type="entry name" value="MFS"/>
    <property type="match status" value="1"/>
</dbReference>
<dbReference type="PANTHER" id="PTHR42718:SF46">
    <property type="entry name" value="BLR6921 PROTEIN"/>
    <property type="match status" value="1"/>
</dbReference>
<feature type="transmembrane region" description="Helical" evidence="8">
    <location>
        <begin position="162"/>
        <end position="182"/>
    </location>
</feature>
<feature type="transmembrane region" description="Helical" evidence="8">
    <location>
        <begin position="322"/>
        <end position="338"/>
    </location>
</feature>
<comment type="subcellular location">
    <subcellularLocation>
        <location evidence="1">Cell membrane</location>
        <topology evidence="1">Multi-pass membrane protein</topology>
    </subcellularLocation>
</comment>
<feature type="transmembrane region" description="Helical" evidence="8">
    <location>
        <begin position="70"/>
        <end position="88"/>
    </location>
</feature>
<keyword evidence="4 8" id="KW-0812">Transmembrane</keyword>
<feature type="transmembrane region" description="Helical" evidence="8">
    <location>
        <begin position="188"/>
        <end position="208"/>
    </location>
</feature>
<feature type="transmembrane region" description="Helical" evidence="8">
    <location>
        <begin position="350"/>
        <end position="372"/>
    </location>
</feature>
<keyword evidence="11" id="KW-1185">Reference proteome</keyword>
<feature type="domain" description="Major facilitator superfamily (MFS) profile" evidence="9">
    <location>
        <begin position="34"/>
        <end position="471"/>
    </location>
</feature>
<dbReference type="InterPro" id="IPR020846">
    <property type="entry name" value="MFS_dom"/>
</dbReference>
<dbReference type="Proteomes" id="UP001349262">
    <property type="component" value="Unassembled WGS sequence"/>
</dbReference>
<feature type="transmembrane region" description="Helical" evidence="8">
    <location>
        <begin position="421"/>
        <end position="439"/>
    </location>
</feature>
<protein>
    <submittedName>
        <fullName evidence="10">MFS transporter</fullName>
    </submittedName>
</protein>
<comment type="caution">
    <text evidence="10">The sequence shown here is derived from an EMBL/GenBank/DDBJ whole genome shotgun (WGS) entry which is preliminary data.</text>
</comment>
<reference evidence="10 11" key="1">
    <citation type="journal article" date="2012" name="Genet. Mol. Biol.">
        <title>Analysis of 16S rRNA and mxaF genes revealing insights into Methylobacterium niche-specific plant association.</title>
        <authorList>
            <person name="Dourado M.N."/>
            <person name="Andreote F.D."/>
            <person name="Dini-Andreote F."/>
            <person name="Conti R."/>
            <person name="Araujo J.M."/>
            <person name="Araujo W.L."/>
        </authorList>
    </citation>
    <scope>NUCLEOTIDE SEQUENCE [LARGE SCALE GENOMIC DNA]</scope>
    <source>
        <strain evidence="10 11">SR1.6/4</strain>
    </source>
</reference>
<dbReference type="Pfam" id="PF07690">
    <property type="entry name" value="MFS_1"/>
    <property type="match status" value="1"/>
</dbReference>
<evidence type="ECO:0000256" key="7">
    <source>
        <dbReference type="SAM" id="MobiDB-lite"/>
    </source>
</evidence>
<dbReference type="PRINTS" id="PR01036">
    <property type="entry name" value="TCRTETB"/>
</dbReference>
<feature type="transmembrane region" description="Helical" evidence="8">
    <location>
        <begin position="131"/>
        <end position="150"/>
    </location>
</feature>
<feature type="transmembrane region" description="Helical" evidence="8">
    <location>
        <begin position="247"/>
        <end position="264"/>
    </location>
</feature>
<organism evidence="10 11">
    <name type="scientific">Methylobacterium radiotolerans</name>
    <dbReference type="NCBI Taxonomy" id="31998"/>
    <lineage>
        <taxon>Bacteria</taxon>
        <taxon>Pseudomonadati</taxon>
        <taxon>Pseudomonadota</taxon>
        <taxon>Alphaproteobacteria</taxon>
        <taxon>Hyphomicrobiales</taxon>
        <taxon>Methylobacteriaceae</taxon>
        <taxon>Methylobacterium</taxon>
    </lineage>
</organism>
<feature type="transmembrane region" description="Helical" evidence="8">
    <location>
        <begin position="100"/>
        <end position="119"/>
    </location>
</feature>
<evidence type="ECO:0000256" key="8">
    <source>
        <dbReference type="SAM" id="Phobius"/>
    </source>
</evidence>
<dbReference type="SUPFAM" id="SSF103473">
    <property type="entry name" value="MFS general substrate transporter"/>
    <property type="match status" value="1"/>
</dbReference>
<gene>
    <name evidence="10" type="ORF">MRSR164_20915</name>
</gene>
<sequence length="471" mass="48134">MGRLQAPEGDRVSAQTITGGSGTDGLPPRERWLALGAIALAMTMAVLDGAIVNVALPVIARDLAVPPSEAIFVVSAYQIAVTAALLPLASVGEILGYRRVYLGGLAVFTLASLACALAPDLTSLTAARVAQGLGAAGIMSVNIALVRFIYPHRLIGRGVGNVALIVAVASAAGPTIAAAILSVATWPWLFLVNLPVGAVALAVGSRTLPLTPRSARRFDIGSACLNALTIGLLIVGVDGLADPNTRPLAYAEIAAAFVVGFVFVRVQLRRAVPLLPLDLLRIPAFALSMVASICSFSAQMTAYVALPFYFQEGLGFSEARTGLLMTPWPLAIAAVAPLSGRLADRYPPGLLGSLGLVLLAVGLTGLALLPPAPTTFDVVWRLTLCGLGFGLFQSPNNKIIITSAPRERSGGASGMQSSARLVGQSLGAALVAVLFGIAAGGPAGAFALTLWFAVALLLAGAVASGLRRTGP</sequence>
<evidence type="ECO:0000256" key="1">
    <source>
        <dbReference type="ARBA" id="ARBA00004651"/>
    </source>
</evidence>
<feature type="transmembrane region" description="Helical" evidence="8">
    <location>
        <begin position="285"/>
        <end position="310"/>
    </location>
</feature>